<dbReference type="AlphaFoldDB" id="A0A059XXR4"/>
<evidence type="ECO:0000256" key="6">
    <source>
        <dbReference type="ARBA" id="ARBA00023014"/>
    </source>
</evidence>
<dbReference type="SUPFAM" id="SSF57652">
    <property type="entry name" value="HIPIP (high potential iron protein)"/>
    <property type="match status" value="1"/>
</dbReference>
<dbReference type="GO" id="GO:0019646">
    <property type="term" value="P:aerobic electron transport chain"/>
    <property type="evidence" value="ECO:0007669"/>
    <property type="project" value="InterPro"/>
</dbReference>
<reference evidence="9" key="1">
    <citation type="submission" date="2014-02" db="EMBL/GenBank/DDBJ databases">
        <title>Complete genome sequence and comparative genomic analysis of the nitrogen-fixing bacterium Leptospirillum ferriphilum YSK.</title>
        <authorList>
            <person name="Guo X."/>
            <person name="Yin H."/>
            <person name="Liang Y."/>
            <person name="Hu Q."/>
            <person name="Ma L."/>
            <person name="Xiao Y."/>
            <person name="Zhang X."/>
            <person name="Qiu G."/>
            <person name="Liu X."/>
        </authorList>
    </citation>
    <scope>NUCLEOTIDE SEQUENCE [LARGE SCALE GENOMIC DNA]</scope>
    <source>
        <strain evidence="9">YSK</strain>
    </source>
</reference>
<dbReference type="InterPro" id="IPR036369">
    <property type="entry name" value="HIPIP_sf"/>
</dbReference>
<evidence type="ECO:0000256" key="3">
    <source>
        <dbReference type="ARBA" id="ARBA00022723"/>
    </source>
</evidence>
<dbReference type="Gene3D" id="4.10.490.10">
    <property type="entry name" value="High potential iron-sulphur protein"/>
    <property type="match status" value="1"/>
</dbReference>
<dbReference type="OrthoDB" id="5334781at2"/>
<dbReference type="GO" id="GO:0046872">
    <property type="term" value="F:metal ion binding"/>
    <property type="evidence" value="ECO:0007669"/>
    <property type="project" value="UniProtKB-KW"/>
</dbReference>
<reference evidence="8 9" key="2">
    <citation type="journal article" date="2015" name="Biomed. Res. Int.">
        <title>Effects of Arsenite Resistance on the Growth and Functional Gene Expression of Leptospirillum ferriphilum and Acidithiobacillus thiooxidans in Pure Culture and Coculture.</title>
        <authorList>
            <person name="Jiang H."/>
            <person name="Liang Y."/>
            <person name="Yin H."/>
            <person name="Xiao Y."/>
            <person name="Guo X."/>
            <person name="Xu Y."/>
            <person name="Hu Q."/>
            <person name="Liu H."/>
            <person name="Liu X."/>
        </authorList>
    </citation>
    <scope>NUCLEOTIDE SEQUENCE [LARGE SCALE GENOMIC DNA]</scope>
    <source>
        <strain evidence="8 9">YSK</strain>
    </source>
</reference>
<sequence length="117" mass="12912">MNRRQALKMLGATVVASLLYPLLTKEGAVRSWAAPRPQKVDKKAALYQSHPEAGKMCMNCRHFIPPEGMSSMMGGMGQNMEGMNDSMGMGRMMEGACTIVEGPISPMGYCRFYERKS</sequence>
<dbReference type="Proteomes" id="UP000027059">
    <property type="component" value="Chromosome"/>
</dbReference>
<evidence type="ECO:0000259" key="7">
    <source>
        <dbReference type="PROSITE" id="PS51373"/>
    </source>
</evidence>
<keyword evidence="4" id="KW-0249">Electron transport</keyword>
<evidence type="ECO:0000256" key="1">
    <source>
        <dbReference type="ARBA" id="ARBA00022448"/>
    </source>
</evidence>
<evidence type="ECO:0000313" key="9">
    <source>
        <dbReference type="Proteomes" id="UP000027059"/>
    </source>
</evidence>
<proteinExistence type="predicted"/>
<keyword evidence="2" id="KW-0004">4Fe-4S</keyword>
<dbReference type="GO" id="GO:0051539">
    <property type="term" value="F:4 iron, 4 sulfur cluster binding"/>
    <property type="evidence" value="ECO:0007669"/>
    <property type="project" value="UniProtKB-KW"/>
</dbReference>
<keyword evidence="6" id="KW-0411">Iron-sulfur</keyword>
<protein>
    <recommendedName>
        <fullName evidence="7">High potential iron-sulfur proteins family profile domain-containing protein</fullName>
    </recommendedName>
</protein>
<feature type="domain" description="High potential iron-sulfur proteins family profile" evidence="7">
    <location>
        <begin position="29"/>
        <end position="117"/>
    </location>
</feature>
<dbReference type="InterPro" id="IPR000170">
    <property type="entry name" value="High_potential_FeS_prot"/>
</dbReference>
<evidence type="ECO:0000313" key="8">
    <source>
        <dbReference type="EMBL" id="AIA31678.1"/>
    </source>
</evidence>
<dbReference type="KEGG" id="lfp:Y981_05580"/>
<dbReference type="GO" id="GO:0009055">
    <property type="term" value="F:electron transfer activity"/>
    <property type="evidence" value="ECO:0007669"/>
    <property type="project" value="InterPro"/>
</dbReference>
<gene>
    <name evidence="8" type="ORF">Y981_05580</name>
</gene>
<dbReference type="RefSeq" id="WP_014961492.1">
    <property type="nucleotide sequence ID" value="NZ_CP007243.1"/>
</dbReference>
<organism evidence="8 9">
    <name type="scientific">Leptospirillum ferriphilum YSK</name>
    <dbReference type="NCBI Taxonomy" id="1441628"/>
    <lineage>
        <taxon>Bacteria</taxon>
        <taxon>Pseudomonadati</taxon>
        <taxon>Nitrospirota</taxon>
        <taxon>Nitrospiria</taxon>
        <taxon>Nitrospirales</taxon>
        <taxon>Nitrospiraceae</taxon>
        <taxon>Leptospirillum</taxon>
    </lineage>
</organism>
<name>A0A059XXR4_9BACT</name>
<keyword evidence="1" id="KW-0813">Transport</keyword>
<dbReference type="HOGENOM" id="CLU_164767_0_0_0"/>
<evidence type="ECO:0000256" key="2">
    <source>
        <dbReference type="ARBA" id="ARBA00022485"/>
    </source>
</evidence>
<evidence type="ECO:0000256" key="5">
    <source>
        <dbReference type="ARBA" id="ARBA00023004"/>
    </source>
</evidence>
<keyword evidence="5" id="KW-0408">Iron</keyword>
<dbReference type="EMBL" id="CP007243">
    <property type="protein sequence ID" value="AIA31678.1"/>
    <property type="molecule type" value="Genomic_DNA"/>
</dbReference>
<keyword evidence="9" id="KW-1185">Reference proteome</keyword>
<dbReference type="PROSITE" id="PS51373">
    <property type="entry name" value="HIPIP"/>
    <property type="match status" value="1"/>
</dbReference>
<keyword evidence="3" id="KW-0479">Metal-binding</keyword>
<evidence type="ECO:0000256" key="4">
    <source>
        <dbReference type="ARBA" id="ARBA00022982"/>
    </source>
</evidence>
<accession>A0A059XXR4</accession>